<evidence type="ECO:0000313" key="2">
    <source>
        <dbReference type="EMBL" id="KIC04993.1"/>
    </source>
</evidence>
<feature type="region of interest" description="Disordered" evidence="1">
    <location>
        <begin position="35"/>
        <end position="54"/>
    </location>
</feature>
<accession>A0A837DXC1</accession>
<evidence type="ECO:0000313" key="3">
    <source>
        <dbReference type="Proteomes" id="UP000031011"/>
    </source>
</evidence>
<comment type="caution">
    <text evidence="2">The sequence shown here is derived from an EMBL/GenBank/DDBJ whole genome shotgun (WGS) entry which is preliminary data.</text>
</comment>
<reference evidence="2 3" key="1">
    <citation type="journal article" date="2015" name="BMC Microbiol.">
        <title>Lactobacillus ruminis strains cluster according to their mammalian gut source.</title>
        <authorList>
            <person name="O' Donnell M.M."/>
            <person name="Harris H.M."/>
            <person name="Lynch D.B."/>
            <person name="Ross R.P."/>
            <person name="O'Toole P.W."/>
        </authorList>
    </citation>
    <scope>NUCLEOTIDE SEQUENCE [LARGE SCALE GENOMIC DNA]</scope>
    <source>
        <strain evidence="2 3">DPC 6832</strain>
    </source>
</reference>
<organism evidence="2 3">
    <name type="scientific">Ligilactobacillus ruminis DPC 6832</name>
    <dbReference type="NCBI Taxonomy" id="1402208"/>
    <lineage>
        <taxon>Bacteria</taxon>
        <taxon>Bacillati</taxon>
        <taxon>Bacillota</taxon>
        <taxon>Bacilli</taxon>
        <taxon>Lactobacillales</taxon>
        <taxon>Lactobacillaceae</taxon>
        <taxon>Ligilactobacillus</taxon>
    </lineage>
</organism>
<dbReference type="Proteomes" id="UP000031011">
    <property type="component" value="Unassembled WGS sequence"/>
</dbReference>
<protein>
    <submittedName>
        <fullName evidence="2">Uncharacterized protein</fullName>
    </submittedName>
</protein>
<dbReference type="EMBL" id="AWYA01000067">
    <property type="protein sequence ID" value="KIC04993.1"/>
    <property type="molecule type" value="Genomic_DNA"/>
</dbReference>
<dbReference type="AlphaFoldDB" id="A0A837DXC1"/>
<proteinExistence type="predicted"/>
<name>A0A837DXC1_9LACO</name>
<evidence type="ECO:0000256" key="1">
    <source>
        <dbReference type="SAM" id="MobiDB-lite"/>
    </source>
</evidence>
<gene>
    <name evidence="2" type="ORF">LRN_1654</name>
</gene>
<sequence length="54" mass="6056">MSKLIVSVAFDKSIVGSSEASFQFKTCLEEPELDFDPHPVRAPLPTSRQQQEAY</sequence>